<evidence type="ECO:0000313" key="3">
    <source>
        <dbReference type="Proteomes" id="UP000011083"/>
    </source>
</evidence>
<dbReference type="Proteomes" id="UP000011083">
    <property type="component" value="Unassembled WGS sequence"/>
</dbReference>
<feature type="signal peptide" evidence="1">
    <location>
        <begin position="1"/>
        <end position="20"/>
    </location>
</feature>
<dbReference type="AlphaFoldDB" id="L8GTI3"/>
<dbReference type="RefSeq" id="XP_004338333.1">
    <property type="nucleotide sequence ID" value="XM_004338285.1"/>
</dbReference>
<dbReference type="VEuPathDB" id="AmoebaDB:ACA1_203640"/>
<dbReference type="KEGG" id="acan:ACA1_203640"/>
<gene>
    <name evidence="2" type="ORF">ACA1_203640</name>
</gene>
<evidence type="ECO:0000256" key="1">
    <source>
        <dbReference type="SAM" id="SignalP"/>
    </source>
</evidence>
<name>L8GTI3_ACACF</name>
<feature type="chain" id="PRO_5003990069" evidence="1">
    <location>
        <begin position="21"/>
        <end position="108"/>
    </location>
</feature>
<keyword evidence="3" id="KW-1185">Reference proteome</keyword>
<dbReference type="GeneID" id="14917060"/>
<keyword evidence="1" id="KW-0732">Signal</keyword>
<proteinExistence type="predicted"/>
<dbReference type="EMBL" id="KB008001">
    <property type="protein sequence ID" value="ELR16320.1"/>
    <property type="molecule type" value="Genomic_DNA"/>
</dbReference>
<accession>L8GTI3</accession>
<evidence type="ECO:0000313" key="2">
    <source>
        <dbReference type="EMBL" id="ELR16320.1"/>
    </source>
</evidence>
<sequence length="108" mass="10803">MRSVFTLLAAALFIVAFVLASTASANDKDVTIVGSSSAVAGTYIGEPTVSQVDTTATAVTTPAVVVTAPVTTTKSSGLVGNSNGALLYISTDSSAAAGLSPFFFSLFF</sequence>
<organism evidence="2 3">
    <name type="scientific">Acanthamoeba castellanii (strain ATCC 30010 / Neff)</name>
    <dbReference type="NCBI Taxonomy" id="1257118"/>
    <lineage>
        <taxon>Eukaryota</taxon>
        <taxon>Amoebozoa</taxon>
        <taxon>Discosea</taxon>
        <taxon>Longamoebia</taxon>
        <taxon>Centramoebida</taxon>
        <taxon>Acanthamoebidae</taxon>
        <taxon>Acanthamoeba</taxon>
    </lineage>
</organism>
<reference evidence="2 3" key="1">
    <citation type="journal article" date="2013" name="Genome Biol.">
        <title>Genome of Acanthamoeba castellanii highlights extensive lateral gene transfer and early evolution of tyrosine kinase signaling.</title>
        <authorList>
            <person name="Clarke M."/>
            <person name="Lohan A.J."/>
            <person name="Liu B."/>
            <person name="Lagkouvardos I."/>
            <person name="Roy S."/>
            <person name="Zafar N."/>
            <person name="Bertelli C."/>
            <person name="Schilde C."/>
            <person name="Kianianmomeni A."/>
            <person name="Burglin T.R."/>
            <person name="Frech C."/>
            <person name="Turcotte B."/>
            <person name="Kopec K.O."/>
            <person name="Synnott J.M."/>
            <person name="Choo C."/>
            <person name="Paponov I."/>
            <person name="Finkler A."/>
            <person name="Soon Heng Tan C."/>
            <person name="Hutchins A.P."/>
            <person name="Weinmeier T."/>
            <person name="Rattei T."/>
            <person name="Chu J.S."/>
            <person name="Gimenez G."/>
            <person name="Irimia M."/>
            <person name="Rigden D.J."/>
            <person name="Fitzpatrick D.A."/>
            <person name="Lorenzo-Morales J."/>
            <person name="Bateman A."/>
            <person name="Chiu C.H."/>
            <person name="Tang P."/>
            <person name="Hegemann P."/>
            <person name="Fromm H."/>
            <person name="Raoult D."/>
            <person name="Greub G."/>
            <person name="Miranda-Saavedra D."/>
            <person name="Chen N."/>
            <person name="Nash P."/>
            <person name="Ginger M.L."/>
            <person name="Horn M."/>
            <person name="Schaap P."/>
            <person name="Caler L."/>
            <person name="Loftus B."/>
        </authorList>
    </citation>
    <scope>NUCLEOTIDE SEQUENCE [LARGE SCALE GENOMIC DNA]</scope>
    <source>
        <strain evidence="2 3">Neff</strain>
    </source>
</reference>
<protein>
    <submittedName>
        <fullName evidence="2">Uncharacterized protein</fullName>
    </submittedName>
</protein>